<dbReference type="EMBL" id="NDXJ01000010">
    <property type="protein sequence ID" value="OSP89169.1"/>
    <property type="molecule type" value="Genomic_DNA"/>
</dbReference>
<proteinExistence type="predicted"/>
<accession>A0A0D1LS13</accession>
<keyword evidence="15" id="KW-1185">Reference proteome</keyword>
<gene>
    <name evidence="11" type="primary">licC_2</name>
    <name evidence="12" type="synonym">licC_3</name>
    <name evidence="12" type="ORF">ab3b_01868</name>
    <name evidence="13" type="ORF">B9D04_07725</name>
    <name evidence="14" type="ORF">FO435_00505</name>
    <name evidence="11" type="ORF">QX99_01165</name>
</gene>
<evidence type="ECO:0000259" key="10">
    <source>
        <dbReference type="PROSITE" id="PS51105"/>
    </source>
</evidence>
<dbReference type="GO" id="GO:0008982">
    <property type="term" value="F:protein-N(PI)-phosphohistidine-sugar phosphotransferase activity"/>
    <property type="evidence" value="ECO:0007669"/>
    <property type="project" value="UniProtKB-UniRule"/>
</dbReference>
<dbReference type="RefSeq" id="WP_043708603.1">
    <property type="nucleotide sequence ID" value="NZ_CABJFA010000010.1"/>
</dbReference>
<comment type="subcellular location">
    <subcellularLocation>
        <location evidence="1">Cell membrane</location>
        <topology evidence="1">Multi-pass membrane protein</topology>
    </subcellularLocation>
</comment>
<feature type="transmembrane region" description="Helical" evidence="9">
    <location>
        <begin position="32"/>
        <end position="53"/>
    </location>
</feature>
<dbReference type="PANTHER" id="PTHR33989:SF4">
    <property type="entry name" value="PTS SYSTEM N,N'-DIACETYLCHITOBIOSE-SPECIFIC EIIC COMPONENT"/>
    <property type="match status" value="1"/>
</dbReference>
<evidence type="ECO:0000256" key="4">
    <source>
        <dbReference type="ARBA" id="ARBA00022597"/>
    </source>
</evidence>
<dbReference type="EMBL" id="JWHT01000045">
    <property type="protein sequence ID" value="KIU22033.1"/>
    <property type="molecule type" value="Genomic_DNA"/>
</dbReference>
<evidence type="ECO:0000256" key="5">
    <source>
        <dbReference type="ARBA" id="ARBA00022692"/>
    </source>
</evidence>
<dbReference type="Proteomes" id="UP000193588">
    <property type="component" value="Unassembled WGS sequence"/>
</dbReference>
<evidence type="ECO:0000256" key="9">
    <source>
        <dbReference type="SAM" id="Phobius"/>
    </source>
</evidence>
<dbReference type="Proteomes" id="UP000032289">
    <property type="component" value="Unassembled WGS sequence"/>
</dbReference>
<evidence type="ECO:0000313" key="14">
    <source>
        <dbReference type="EMBL" id="TVV26498.1"/>
    </source>
</evidence>
<organism evidence="11 15">
    <name type="scientific">Weissella cibaria</name>
    <dbReference type="NCBI Taxonomy" id="137591"/>
    <lineage>
        <taxon>Bacteria</taxon>
        <taxon>Bacillati</taxon>
        <taxon>Bacillota</taxon>
        <taxon>Bacilli</taxon>
        <taxon>Lactobacillales</taxon>
        <taxon>Lactobacillaceae</taxon>
        <taxon>Weissella</taxon>
    </lineage>
</organism>
<reference evidence="14 18" key="3">
    <citation type="submission" date="2019-07" db="EMBL/GenBank/DDBJ databases">
        <title>Genome sequence of Weissella cibaria GK1.</title>
        <authorList>
            <person name="Choi H.-J."/>
        </authorList>
    </citation>
    <scope>NUCLEOTIDE SEQUENCE [LARGE SCALE GENOMIC DNA]</scope>
    <source>
        <strain evidence="14 18">GK1</strain>
    </source>
</reference>
<evidence type="ECO:0000313" key="12">
    <source>
        <dbReference type="EMBL" id="KIU22033.1"/>
    </source>
</evidence>
<reference evidence="15 16" key="1">
    <citation type="journal article" date="2015" name="Microbiology (Mosc.)">
        <title>Genomics of the Weissella cibaria species with an examination of its metabolic traits.</title>
        <authorList>
            <person name="Lynch K.M."/>
            <person name="Lucid A."/>
            <person name="Arendt E.K."/>
            <person name="Sleator R.D."/>
            <person name="Lucey B."/>
            <person name="Coffey A."/>
        </authorList>
    </citation>
    <scope>NUCLEOTIDE SEQUENCE [LARGE SCALE GENOMIC DNA]</scope>
    <source>
        <strain evidence="12 16">AB3b</strain>
        <strain evidence="11 15">MG1</strain>
    </source>
</reference>
<protein>
    <recommendedName>
        <fullName evidence="8">Permease IIC component</fullName>
    </recommendedName>
</protein>
<evidence type="ECO:0000313" key="11">
    <source>
        <dbReference type="EMBL" id="KIU20594.1"/>
    </source>
</evidence>
<dbReference type="AlphaFoldDB" id="A0A0D1LS13"/>
<comment type="function">
    <text evidence="8">The phosphoenolpyruvate-dependent sugar phosphotransferase system (PTS), a major carbohydrate active -transport system, catalyzes the phosphorylation of incoming sugar substrates concomitant with their translocation across the cell membrane.</text>
</comment>
<evidence type="ECO:0000313" key="16">
    <source>
        <dbReference type="Proteomes" id="UP000032289"/>
    </source>
</evidence>
<evidence type="ECO:0000256" key="8">
    <source>
        <dbReference type="PIRNR" id="PIRNR006351"/>
    </source>
</evidence>
<keyword evidence="7 8" id="KW-0472">Membrane</keyword>
<evidence type="ECO:0000256" key="3">
    <source>
        <dbReference type="ARBA" id="ARBA00022475"/>
    </source>
</evidence>
<dbReference type="InterPro" id="IPR004501">
    <property type="entry name" value="PTS_EIIC_3"/>
</dbReference>
<dbReference type="PROSITE" id="PS51105">
    <property type="entry name" value="PTS_EIIC_TYPE_3"/>
    <property type="match status" value="1"/>
</dbReference>
<dbReference type="EMBL" id="VNHC01000002">
    <property type="protein sequence ID" value="TVV26498.1"/>
    <property type="molecule type" value="Genomic_DNA"/>
</dbReference>
<evidence type="ECO:0000313" key="18">
    <source>
        <dbReference type="Proteomes" id="UP000320012"/>
    </source>
</evidence>
<name>A0A0D1LS13_9LACO</name>
<keyword evidence="6 9" id="KW-1133">Transmembrane helix</keyword>
<reference evidence="13 17" key="2">
    <citation type="submission" date="2017-04" db="EMBL/GenBank/DDBJ databases">
        <title>The genome sequence of Weissella cibaria isolated from wild Drosophila.</title>
        <authorList>
            <person name="Ricks N.J."/>
            <person name="Carroll C."/>
            <person name="Walters A."/>
            <person name="Newell P.D."/>
            <person name="Chaston J.M."/>
        </authorList>
    </citation>
    <scope>NUCLEOTIDE SEQUENCE [LARGE SCALE GENOMIC DNA]</scope>
    <source>
        <strain evidence="13 17">DmW_103</strain>
    </source>
</reference>
<keyword evidence="2 8" id="KW-0813">Transport</keyword>
<sequence length="444" mass="46971">MKKVTELLERYLMPIGAKLAANKALNAVRDGIAYAMPLVIVGSLTMLIANGFSIDAFKTWLIDNGSFDWLVKITNGTFGLMGVVAVFGIAYRYAQELKVDGVSSGIIALSGYVISTPTIMAKAGEGFPLTYMGASGLFAAILIALVSTKIFAWFMKKDIRIKMPDGVPPAVANSFAALIPGAVIVLLWGAIYAGLAATPMASIHGILQLVLGGPLSAFGGSLAGAIVVSIITSLFWFIGVHGGNVTGAIMSPIWLGLMAENAKVYSQNADATMPHIVTQPFMDLFVYLGGGGATIGLVAAMVLTAKSKEFKTLAKLITPPGLFNINEPTMFGTPVVLNVYLLIPFIFVPVINAIIAYVTMATGIVHATVGVVIPWTMPPIISGFLATGSHISGAVLQIGLFVLDTLLYIPFFKLVDRQRQMLEGETLADETSEEKAFEGQSVEA</sequence>
<feature type="transmembrane region" description="Helical" evidence="9">
    <location>
        <begin position="73"/>
        <end position="94"/>
    </location>
</feature>
<evidence type="ECO:0000256" key="7">
    <source>
        <dbReference type="ARBA" id="ARBA00023136"/>
    </source>
</evidence>
<comment type="caution">
    <text evidence="11">The sequence shown here is derived from an EMBL/GenBank/DDBJ whole genome shotgun (WGS) entry which is preliminary data.</text>
</comment>
<feature type="transmembrane region" description="Helical" evidence="9">
    <location>
        <begin position="380"/>
        <end position="409"/>
    </location>
</feature>
<dbReference type="GO" id="GO:0005886">
    <property type="term" value="C:plasma membrane"/>
    <property type="evidence" value="ECO:0007669"/>
    <property type="project" value="UniProtKB-SubCell"/>
</dbReference>
<keyword evidence="4 8" id="KW-0762">Sugar transport</keyword>
<evidence type="ECO:0000313" key="13">
    <source>
        <dbReference type="EMBL" id="OSP89169.1"/>
    </source>
</evidence>
<keyword evidence="5 9" id="KW-0812">Transmembrane</keyword>
<dbReference type="STRING" id="137591.AO080_01645"/>
<evidence type="ECO:0000256" key="1">
    <source>
        <dbReference type="ARBA" id="ARBA00004651"/>
    </source>
</evidence>
<dbReference type="PATRIC" id="fig|137591.24.peg.1810"/>
<dbReference type="Proteomes" id="UP000032287">
    <property type="component" value="Unassembled WGS sequence"/>
</dbReference>
<feature type="transmembrane region" description="Helical" evidence="9">
    <location>
        <begin position="101"/>
        <end position="120"/>
    </location>
</feature>
<dbReference type="eggNOG" id="COG1455">
    <property type="taxonomic scope" value="Bacteria"/>
</dbReference>
<feature type="transmembrane region" description="Helical" evidence="9">
    <location>
        <begin position="132"/>
        <end position="154"/>
    </location>
</feature>
<feature type="domain" description="PTS EIIC type-3" evidence="10">
    <location>
        <begin position="8"/>
        <end position="411"/>
    </location>
</feature>
<dbReference type="PIRSF" id="PIRSF006351">
    <property type="entry name" value="PTS_EIIC-Cellobiose"/>
    <property type="match status" value="1"/>
</dbReference>
<feature type="transmembrane region" description="Helical" evidence="9">
    <location>
        <begin position="215"/>
        <end position="238"/>
    </location>
</feature>
<dbReference type="Proteomes" id="UP000320012">
    <property type="component" value="Unassembled WGS sequence"/>
</dbReference>
<dbReference type="InterPro" id="IPR004796">
    <property type="entry name" value="PTS_IIC_cello"/>
</dbReference>
<dbReference type="GO" id="GO:1901264">
    <property type="term" value="P:carbohydrate derivative transport"/>
    <property type="evidence" value="ECO:0007669"/>
    <property type="project" value="TreeGrafter"/>
</dbReference>
<dbReference type="NCBIfam" id="TIGR00410">
    <property type="entry name" value="lacE"/>
    <property type="match status" value="1"/>
</dbReference>
<evidence type="ECO:0000256" key="2">
    <source>
        <dbReference type="ARBA" id="ARBA00022448"/>
    </source>
</evidence>
<dbReference type="KEGG" id="wcb:AO080_01645"/>
<evidence type="ECO:0000313" key="17">
    <source>
        <dbReference type="Proteomes" id="UP000193588"/>
    </source>
</evidence>
<dbReference type="EMBL" id="JWHU01000018">
    <property type="protein sequence ID" value="KIU20594.1"/>
    <property type="molecule type" value="Genomic_DNA"/>
</dbReference>
<feature type="transmembrane region" description="Helical" evidence="9">
    <location>
        <begin position="175"/>
        <end position="195"/>
    </location>
</feature>
<evidence type="ECO:0000313" key="15">
    <source>
        <dbReference type="Proteomes" id="UP000032287"/>
    </source>
</evidence>
<dbReference type="GO" id="GO:0009401">
    <property type="term" value="P:phosphoenolpyruvate-dependent sugar phosphotransferase system"/>
    <property type="evidence" value="ECO:0007669"/>
    <property type="project" value="InterPro"/>
</dbReference>
<dbReference type="OrthoDB" id="1550290at2"/>
<keyword evidence="3 8" id="KW-1003">Cell membrane</keyword>
<feature type="transmembrane region" description="Helical" evidence="9">
    <location>
        <begin position="339"/>
        <end position="360"/>
    </location>
</feature>
<dbReference type="Pfam" id="PF02378">
    <property type="entry name" value="PTS_EIIC"/>
    <property type="match status" value="1"/>
</dbReference>
<dbReference type="InterPro" id="IPR003352">
    <property type="entry name" value="PTS_EIIC"/>
</dbReference>
<feature type="transmembrane region" description="Helical" evidence="9">
    <location>
        <begin position="284"/>
        <end position="305"/>
    </location>
</feature>
<dbReference type="InterPro" id="IPR051088">
    <property type="entry name" value="PTS_Sugar-EIIC/EIIB"/>
</dbReference>
<evidence type="ECO:0000256" key="6">
    <source>
        <dbReference type="ARBA" id="ARBA00022989"/>
    </source>
</evidence>
<dbReference type="PANTHER" id="PTHR33989">
    <property type="match status" value="1"/>
</dbReference>